<feature type="chain" id="PRO_5030524179" description="Large ribosomal subunit protein bL28c" evidence="5">
    <location>
        <begin position="18"/>
        <end position="120"/>
    </location>
</feature>
<accession>A0A7S3NJI8</accession>
<keyword evidence="5" id="KW-0732">Signal</keyword>
<dbReference type="AlphaFoldDB" id="A0A7S3NJI8"/>
<dbReference type="PANTHER" id="PTHR13528">
    <property type="entry name" value="39S RIBOSOMAL PROTEIN L28, MITOCHONDRIAL"/>
    <property type="match status" value="1"/>
</dbReference>
<sequence>MCRSLLFGLICFTGVLAFAPPSAQLQTPIRRVAPSSVSMKFRTCDLTGKRRNAKAMTVTFSHTRNHKVQKVNLQNRKLWWEEGNRYVKMRVSTKALKTIAKYGIDKAAKKYQIDLARFSM</sequence>
<evidence type="ECO:0000256" key="4">
    <source>
        <dbReference type="ARBA" id="ARBA00035265"/>
    </source>
</evidence>
<protein>
    <recommendedName>
        <fullName evidence="4">Large ribosomal subunit protein bL28c</fullName>
    </recommendedName>
</protein>
<dbReference type="Pfam" id="PF00830">
    <property type="entry name" value="Ribosomal_L28"/>
    <property type="match status" value="1"/>
</dbReference>
<dbReference type="GO" id="GO:0005840">
    <property type="term" value="C:ribosome"/>
    <property type="evidence" value="ECO:0007669"/>
    <property type="project" value="UniProtKB-KW"/>
</dbReference>
<proteinExistence type="inferred from homology"/>
<dbReference type="InterPro" id="IPR037147">
    <property type="entry name" value="Ribosomal_bL28_sf"/>
</dbReference>
<dbReference type="GO" id="GO:1990904">
    <property type="term" value="C:ribonucleoprotein complex"/>
    <property type="evidence" value="ECO:0007669"/>
    <property type="project" value="UniProtKB-KW"/>
</dbReference>
<evidence type="ECO:0000256" key="5">
    <source>
        <dbReference type="SAM" id="SignalP"/>
    </source>
</evidence>
<feature type="signal peptide" evidence="5">
    <location>
        <begin position="1"/>
        <end position="17"/>
    </location>
</feature>
<evidence type="ECO:0000256" key="2">
    <source>
        <dbReference type="ARBA" id="ARBA00022980"/>
    </source>
</evidence>
<keyword evidence="2" id="KW-0689">Ribosomal protein</keyword>
<organism evidence="6">
    <name type="scientific">Aureoumbra lagunensis</name>
    <dbReference type="NCBI Taxonomy" id="44058"/>
    <lineage>
        <taxon>Eukaryota</taxon>
        <taxon>Sar</taxon>
        <taxon>Stramenopiles</taxon>
        <taxon>Ochrophyta</taxon>
        <taxon>Pelagophyceae</taxon>
        <taxon>Pelagomonadales</taxon>
        <taxon>Aureoumbra</taxon>
    </lineage>
</organism>
<evidence type="ECO:0000256" key="1">
    <source>
        <dbReference type="ARBA" id="ARBA00008760"/>
    </source>
</evidence>
<dbReference type="InterPro" id="IPR034704">
    <property type="entry name" value="Ribosomal_bL28/bL31-like_sf"/>
</dbReference>
<keyword evidence="3" id="KW-0687">Ribonucleoprotein</keyword>
<name>A0A7S3NJI8_9STRA</name>
<reference evidence="6" key="1">
    <citation type="submission" date="2021-01" db="EMBL/GenBank/DDBJ databases">
        <authorList>
            <person name="Corre E."/>
            <person name="Pelletier E."/>
            <person name="Niang G."/>
            <person name="Scheremetjew M."/>
            <person name="Finn R."/>
            <person name="Kale V."/>
            <person name="Holt S."/>
            <person name="Cochrane G."/>
            <person name="Meng A."/>
            <person name="Brown T."/>
            <person name="Cohen L."/>
        </authorList>
    </citation>
    <scope>NUCLEOTIDE SEQUENCE</scope>
    <source>
        <strain evidence="6">CCMP1510</strain>
    </source>
</reference>
<evidence type="ECO:0000313" key="6">
    <source>
        <dbReference type="EMBL" id="CAE0371987.1"/>
    </source>
</evidence>
<dbReference type="NCBIfam" id="TIGR00009">
    <property type="entry name" value="L28"/>
    <property type="match status" value="1"/>
</dbReference>
<dbReference type="InterPro" id="IPR026569">
    <property type="entry name" value="Ribosomal_bL28"/>
</dbReference>
<dbReference type="InterPro" id="IPR001383">
    <property type="entry name" value="Ribosomal_bL28_bact-type"/>
</dbReference>
<evidence type="ECO:0000256" key="3">
    <source>
        <dbReference type="ARBA" id="ARBA00023274"/>
    </source>
</evidence>
<dbReference type="SUPFAM" id="SSF143800">
    <property type="entry name" value="L28p-like"/>
    <property type="match status" value="1"/>
</dbReference>
<dbReference type="GO" id="GO:0006412">
    <property type="term" value="P:translation"/>
    <property type="evidence" value="ECO:0007669"/>
    <property type="project" value="InterPro"/>
</dbReference>
<dbReference type="GO" id="GO:0003735">
    <property type="term" value="F:structural constituent of ribosome"/>
    <property type="evidence" value="ECO:0007669"/>
    <property type="project" value="InterPro"/>
</dbReference>
<dbReference type="Gene3D" id="2.30.170.40">
    <property type="entry name" value="Ribosomal protein L28/L24"/>
    <property type="match status" value="1"/>
</dbReference>
<dbReference type="EMBL" id="HBIJ01019512">
    <property type="protein sequence ID" value="CAE0371987.1"/>
    <property type="molecule type" value="Transcribed_RNA"/>
</dbReference>
<dbReference type="PANTHER" id="PTHR13528:SF2">
    <property type="entry name" value="LARGE RIBOSOMAL SUBUNIT PROTEIN BL28M"/>
    <property type="match status" value="1"/>
</dbReference>
<comment type="similarity">
    <text evidence="1">Belongs to the bacterial ribosomal protein bL28 family.</text>
</comment>
<gene>
    <name evidence="6" type="ORF">ALAG00032_LOCUS12769</name>
</gene>